<evidence type="ECO:0000313" key="3">
    <source>
        <dbReference type="Proteomes" id="UP000001296"/>
    </source>
</evidence>
<keyword evidence="1" id="KW-0472">Membrane</keyword>
<proteinExistence type="predicted"/>
<dbReference type="KEGG" id="sta:STHERM_c07950"/>
<sequence>MTRTLLITALLTLAPISELRGALPFAVAQGVSPILAYLYCVALNSLVAPLLYLFLNTIHRALLGIPFYRRIAERLLERARRKVHDQVERYGMWGLMVFVAVPLPVTGAYTGTLGAWILGLPLRKTALAVVLGVAIAGLIVLIVTLTGIEALKFIVK</sequence>
<keyword evidence="1" id="KW-1133">Transmembrane helix</keyword>
<dbReference type="eggNOG" id="COG2426">
    <property type="taxonomic scope" value="Bacteria"/>
</dbReference>
<organism evidence="2 3">
    <name type="scientific">Winmispira thermophila (strain ATCC 49972 / DSM 6192 / RI 19.B1)</name>
    <name type="common">Spirochaeta thermophila</name>
    <dbReference type="NCBI Taxonomy" id="665571"/>
    <lineage>
        <taxon>Bacteria</taxon>
        <taxon>Pseudomonadati</taxon>
        <taxon>Spirochaetota</taxon>
        <taxon>Spirochaetia</taxon>
        <taxon>Winmispirales</taxon>
        <taxon>Winmispiraceae</taxon>
        <taxon>Winmispira</taxon>
    </lineage>
</organism>
<dbReference type="RefSeq" id="WP_013313586.1">
    <property type="nucleotide sequence ID" value="NC_014484.1"/>
</dbReference>
<feature type="transmembrane region" description="Helical" evidence="1">
    <location>
        <begin position="90"/>
        <end position="119"/>
    </location>
</feature>
<dbReference type="Proteomes" id="UP000001296">
    <property type="component" value="Chromosome"/>
</dbReference>
<keyword evidence="1" id="KW-0812">Transmembrane</keyword>
<gene>
    <name evidence="2" type="primary">qacE</name>
    <name evidence="2" type="ordered locus">STHERM_c07950</name>
</gene>
<evidence type="ECO:0000313" key="2">
    <source>
        <dbReference type="EMBL" id="ADN01745.1"/>
    </source>
</evidence>
<dbReference type="Pfam" id="PF06695">
    <property type="entry name" value="Sm_multidrug_ex"/>
    <property type="match status" value="1"/>
</dbReference>
<dbReference type="HOGENOM" id="CLU_075669_1_0_12"/>
<dbReference type="PANTHER" id="PTHR36007">
    <property type="entry name" value="TRANSPORT PROTEIN-RELATED"/>
    <property type="match status" value="1"/>
</dbReference>
<accession>E0RRV8</accession>
<dbReference type="InterPro" id="IPR009577">
    <property type="entry name" value="Sm_multidrug_ex"/>
</dbReference>
<protein>
    <submittedName>
        <fullName evidence="2">Small multidrug export protein QacE</fullName>
    </submittedName>
</protein>
<evidence type="ECO:0000256" key="1">
    <source>
        <dbReference type="SAM" id="Phobius"/>
    </source>
</evidence>
<dbReference type="PANTHER" id="PTHR36007:SF2">
    <property type="entry name" value="TRANSPORT PROTEIN-RELATED"/>
    <property type="match status" value="1"/>
</dbReference>
<dbReference type="PaxDb" id="665571-STHERM_c07950"/>
<dbReference type="AlphaFoldDB" id="E0RRV8"/>
<name>E0RRV8_WINT6</name>
<reference key="1">
    <citation type="submission" date="2009-08" db="EMBL/GenBank/DDBJ databases">
        <title>The genome sequence of Spirochaeta thermophila DSM6192.</title>
        <authorList>
            <person name="Angelov A."/>
            <person name="Mientus M."/>
            <person name="Wittenberg S."/>
            <person name="Lehmann R."/>
            <person name="Liesegang H."/>
            <person name="Daniel R."/>
            <person name="Liebl W."/>
        </authorList>
    </citation>
    <scope>NUCLEOTIDE SEQUENCE</scope>
    <source>
        <strain>DSM 6192</strain>
    </source>
</reference>
<dbReference type="EMBL" id="CP001698">
    <property type="protein sequence ID" value="ADN01745.1"/>
    <property type="molecule type" value="Genomic_DNA"/>
</dbReference>
<feature type="transmembrane region" description="Helical" evidence="1">
    <location>
        <begin position="125"/>
        <end position="148"/>
    </location>
</feature>
<feature type="transmembrane region" description="Helical" evidence="1">
    <location>
        <begin position="34"/>
        <end position="55"/>
    </location>
</feature>
<reference evidence="2 3" key="2">
    <citation type="journal article" date="2010" name="J. Bacteriol.">
        <title>Genome sequence of the polysaccharide-degrading, thermophilic anaerobe Spirochaeta thermophila DSM 6192.</title>
        <authorList>
            <person name="Angelov A."/>
            <person name="Liebl S."/>
            <person name="Ballschmiter M."/>
            <person name="Bomeke M."/>
            <person name="Lehmann R."/>
            <person name="Liesegang H."/>
            <person name="Daniel R."/>
            <person name="Liebl W."/>
        </authorList>
    </citation>
    <scope>NUCLEOTIDE SEQUENCE [LARGE SCALE GENOMIC DNA]</scope>
    <source>
        <strain evidence="3">ATCC 49972 / DSM 6192 / RI 19.B1</strain>
    </source>
</reference>